<feature type="non-terminal residue" evidence="2">
    <location>
        <position position="295"/>
    </location>
</feature>
<dbReference type="EMBL" id="LXQA010039933">
    <property type="protein sequence ID" value="MCH99301.1"/>
    <property type="molecule type" value="Genomic_DNA"/>
</dbReference>
<dbReference type="AlphaFoldDB" id="A0A392NIN4"/>
<organism evidence="2 3">
    <name type="scientific">Trifolium medium</name>
    <dbReference type="NCBI Taxonomy" id="97028"/>
    <lineage>
        <taxon>Eukaryota</taxon>
        <taxon>Viridiplantae</taxon>
        <taxon>Streptophyta</taxon>
        <taxon>Embryophyta</taxon>
        <taxon>Tracheophyta</taxon>
        <taxon>Spermatophyta</taxon>
        <taxon>Magnoliopsida</taxon>
        <taxon>eudicotyledons</taxon>
        <taxon>Gunneridae</taxon>
        <taxon>Pentapetalae</taxon>
        <taxon>rosids</taxon>
        <taxon>fabids</taxon>
        <taxon>Fabales</taxon>
        <taxon>Fabaceae</taxon>
        <taxon>Papilionoideae</taxon>
        <taxon>50 kb inversion clade</taxon>
        <taxon>NPAAA clade</taxon>
        <taxon>Hologalegina</taxon>
        <taxon>IRL clade</taxon>
        <taxon>Trifolieae</taxon>
        <taxon>Trifolium</taxon>
    </lineage>
</organism>
<evidence type="ECO:0000313" key="3">
    <source>
        <dbReference type="Proteomes" id="UP000265520"/>
    </source>
</evidence>
<comment type="caution">
    <text evidence="2">The sequence shown here is derived from an EMBL/GenBank/DDBJ whole genome shotgun (WGS) entry which is preliminary data.</text>
</comment>
<feature type="compositionally biased region" description="Polar residues" evidence="1">
    <location>
        <begin position="267"/>
        <end position="286"/>
    </location>
</feature>
<gene>
    <name evidence="2" type="ORF">A2U01_0020313</name>
</gene>
<evidence type="ECO:0000256" key="1">
    <source>
        <dbReference type="SAM" id="MobiDB-lite"/>
    </source>
</evidence>
<dbReference type="Proteomes" id="UP000265520">
    <property type="component" value="Unassembled WGS sequence"/>
</dbReference>
<feature type="region of interest" description="Disordered" evidence="1">
    <location>
        <begin position="264"/>
        <end position="295"/>
    </location>
</feature>
<proteinExistence type="predicted"/>
<evidence type="ECO:0000313" key="2">
    <source>
        <dbReference type="EMBL" id="MCH99301.1"/>
    </source>
</evidence>
<dbReference type="PANTHER" id="PTHR35317:SF23">
    <property type="entry name" value="OS04G0629600 PROTEIN"/>
    <property type="match status" value="1"/>
</dbReference>
<name>A0A392NIN4_9FABA</name>
<dbReference type="PANTHER" id="PTHR35317">
    <property type="entry name" value="OS04G0629600 PROTEIN"/>
    <property type="match status" value="1"/>
</dbReference>
<sequence>MEKEGGYVNRPPLLDGDNYDYWKSQMVAFLKSIDSKTWKAVLKVWDHPVVTDKEGVSTPKPEENWTKEEDELALGNSKALNALFNGVDTKMFKLIKHCVVAKDAWEVLKTYNEGTKKVKMAKLQLLTTKFENLKMKEDENIHEYHMSIMDIANSSESLGVKMSEEKLVTKILRSLPKRFDMKVTAVEEANDISEMKVDELIGSLKTFEVAINDRSESKLKNMAFASNTGEDELKDGDSAENVSESIALIGKQLNRVIQRLERKPGTNAATNAKANQFNNSRNNSTPRKNREEDQG</sequence>
<reference evidence="2 3" key="1">
    <citation type="journal article" date="2018" name="Front. Plant Sci.">
        <title>Red Clover (Trifolium pratense) and Zigzag Clover (T. medium) - A Picture of Genomic Similarities and Differences.</title>
        <authorList>
            <person name="Dluhosova J."/>
            <person name="Istvanek J."/>
            <person name="Nedelnik J."/>
            <person name="Repkova J."/>
        </authorList>
    </citation>
    <scope>NUCLEOTIDE SEQUENCE [LARGE SCALE GENOMIC DNA]</scope>
    <source>
        <strain evidence="3">cv. 10/8</strain>
        <tissue evidence="2">Leaf</tissue>
    </source>
</reference>
<protein>
    <submittedName>
        <fullName evidence="2">Gag-pol polyprotein</fullName>
    </submittedName>
</protein>
<dbReference type="Pfam" id="PF14223">
    <property type="entry name" value="Retrotran_gag_2"/>
    <property type="match status" value="1"/>
</dbReference>
<accession>A0A392NIN4</accession>
<keyword evidence="3" id="KW-1185">Reference proteome</keyword>